<keyword evidence="2" id="KW-1185">Reference proteome</keyword>
<evidence type="ECO:0000313" key="2">
    <source>
        <dbReference type="Proteomes" id="UP000327157"/>
    </source>
</evidence>
<proteinExistence type="predicted"/>
<gene>
    <name evidence="1" type="ORF">D8674_029077</name>
</gene>
<protein>
    <submittedName>
        <fullName evidence="1">Uncharacterized protein</fullName>
    </submittedName>
</protein>
<comment type="caution">
    <text evidence="1">The sequence shown here is derived from an EMBL/GenBank/DDBJ whole genome shotgun (WGS) entry which is preliminary data.</text>
</comment>
<reference evidence="1 2" key="3">
    <citation type="submission" date="2019-11" db="EMBL/GenBank/DDBJ databases">
        <title>A de novo genome assembly of a pear dwarfing rootstock.</title>
        <authorList>
            <person name="Wang F."/>
            <person name="Wang J."/>
            <person name="Li S."/>
            <person name="Zhang Y."/>
            <person name="Fang M."/>
            <person name="Ma L."/>
            <person name="Zhao Y."/>
            <person name="Jiang S."/>
        </authorList>
    </citation>
    <scope>NUCLEOTIDE SEQUENCE [LARGE SCALE GENOMIC DNA]</scope>
    <source>
        <strain evidence="1">S2</strain>
        <tissue evidence="1">Leaf</tissue>
    </source>
</reference>
<name>A0A5N5I5C2_9ROSA</name>
<accession>A0A5N5I5C2</accession>
<dbReference type="EMBL" id="SMOL01000120">
    <property type="protein sequence ID" value="KAB2632830.1"/>
    <property type="molecule type" value="Genomic_DNA"/>
</dbReference>
<reference evidence="2" key="2">
    <citation type="submission" date="2019-10" db="EMBL/GenBank/DDBJ databases">
        <title>A de novo genome assembly of a pear dwarfing rootstock.</title>
        <authorList>
            <person name="Wang F."/>
            <person name="Wang J."/>
            <person name="Li S."/>
            <person name="Zhang Y."/>
            <person name="Fang M."/>
            <person name="Ma L."/>
            <person name="Zhao Y."/>
            <person name="Jiang S."/>
        </authorList>
    </citation>
    <scope>NUCLEOTIDE SEQUENCE [LARGE SCALE GENOMIC DNA]</scope>
</reference>
<organism evidence="1 2">
    <name type="scientific">Pyrus ussuriensis x Pyrus communis</name>
    <dbReference type="NCBI Taxonomy" id="2448454"/>
    <lineage>
        <taxon>Eukaryota</taxon>
        <taxon>Viridiplantae</taxon>
        <taxon>Streptophyta</taxon>
        <taxon>Embryophyta</taxon>
        <taxon>Tracheophyta</taxon>
        <taxon>Spermatophyta</taxon>
        <taxon>Magnoliopsida</taxon>
        <taxon>eudicotyledons</taxon>
        <taxon>Gunneridae</taxon>
        <taxon>Pentapetalae</taxon>
        <taxon>rosids</taxon>
        <taxon>fabids</taxon>
        <taxon>Rosales</taxon>
        <taxon>Rosaceae</taxon>
        <taxon>Amygdaloideae</taxon>
        <taxon>Maleae</taxon>
        <taxon>Pyrus</taxon>
    </lineage>
</organism>
<dbReference type="Proteomes" id="UP000327157">
    <property type="component" value="Chromosome 6"/>
</dbReference>
<sequence length="136" mass="15535">MSSSVVLPTMLPTMPPLVRVRSKGEREVFVWLEVGHNIQASLLEYSDLEPPCTKIHPCYLNLGLKFPLFALFKEIMTEAALLSQVEKVYMLEVAYKNKHGCKIQAGRLLWERNAELEKVLAVEQDNLMDKLCSEEN</sequence>
<dbReference type="AlphaFoldDB" id="A0A5N5I5C2"/>
<reference evidence="1 2" key="1">
    <citation type="submission" date="2019-09" db="EMBL/GenBank/DDBJ databases">
        <authorList>
            <person name="Ou C."/>
        </authorList>
    </citation>
    <scope>NUCLEOTIDE SEQUENCE [LARGE SCALE GENOMIC DNA]</scope>
    <source>
        <strain evidence="1">S2</strain>
        <tissue evidence="1">Leaf</tissue>
    </source>
</reference>
<evidence type="ECO:0000313" key="1">
    <source>
        <dbReference type="EMBL" id="KAB2632830.1"/>
    </source>
</evidence>